<name>A0A146I6N5_9EUKA</name>
<dbReference type="InterPro" id="IPR034804">
    <property type="entry name" value="SQR/QFR_C/D"/>
</dbReference>
<proteinExistence type="predicted"/>
<keyword evidence="6" id="KW-0408">Iron</keyword>
<dbReference type="Gene3D" id="1.20.1300.10">
    <property type="entry name" value="Fumarate reductase/succinate dehydrogenase, transmembrane subunit"/>
    <property type="match status" value="1"/>
</dbReference>
<evidence type="ECO:0000256" key="7">
    <source>
        <dbReference type="ARBA" id="ARBA00023136"/>
    </source>
</evidence>
<keyword evidence="4" id="KW-0479">Metal-binding</keyword>
<keyword evidence="2" id="KW-0349">Heme</keyword>
<feature type="transmembrane region" description="Helical" evidence="8">
    <location>
        <begin position="12"/>
        <end position="30"/>
    </location>
</feature>
<protein>
    <submittedName>
        <fullName evidence="9">Succinate dehydrogenase subunit 4</fullName>
    </submittedName>
</protein>
<sequence length="111" mass="12240">MRSSLVWILERLTALALAIILLFTVGAGLLGPTSHNFDQGAPFILSEVLMSASSGMHFQWSLIFSIGLCILFVHIFLGVLSIMEDYIHDSYIFKTLAVIVAIFQIKVIIIG</sequence>
<accession>A0A146I6N5</accession>
<evidence type="ECO:0000313" key="9">
    <source>
        <dbReference type="EMBL" id="BAU71443.1"/>
    </source>
</evidence>
<comment type="subcellular location">
    <subcellularLocation>
        <location evidence="1">Membrane</location>
    </subcellularLocation>
</comment>
<dbReference type="EMBL" id="AP015014">
    <property type="protein sequence ID" value="BAU71443.1"/>
    <property type="molecule type" value="Genomic_DNA"/>
</dbReference>
<dbReference type="RefSeq" id="YP_009245591.1">
    <property type="nucleotide sequence ID" value="NC_029886.1"/>
</dbReference>
<dbReference type="GO" id="GO:0016020">
    <property type="term" value="C:membrane"/>
    <property type="evidence" value="ECO:0007669"/>
    <property type="project" value="UniProtKB-SubCell"/>
</dbReference>
<dbReference type="GO" id="GO:0046872">
    <property type="term" value="F:metal ion binding"/>
    <property type="evidence" value="ECO:0007669"/>
    <property type="project" value="UniProtKB-KW"/>
</dbReference>
<dbReference type="AlphaFoldDB" id="A0A146I6N5"/>
<keyword evidence="9" id="KW-0496">Mitochondrion</keyword>
<keyword evidence="7 8" id="KW-0472">Membrane</keyword>
<dbReference type="GeneID" id="27217950"/>
<evidence type="ECO:0000256" key="1">
    <source>
        <dbReference type="ARBA" id="ARBA00004370"/>
    </source>
</evidence>
<evidence type="ECO:0000256" key="8">
    <source>
        <dbReference type="SAM" id="Phobius"/>
    </source>
</evidence>
<dbReference type="SUPFAM" id="SSF81343">
    <property type="entry name" value="Fumarate reductase respiratory complex transmembrane subunits"/>
    <property type="match status" value="1"/>
</dbReference>
<feature type="transmembrane region" description="Helical" evidence="8">
    <location>
        <begin position="91"/>
        <end position="110"/>
    </location>
</feature>
<gene>
    <name evidence="9" type="primary">sdh4</name>
</gene>
<evidence type="ECO:0000256" key="2">
    <source>
        <dbReference type="ARBA" id="ARBA00022617"/>
    </source>
</evidence>
<geneLocation type="mitochondrion" evidence="9"/>
<dbReference type="Pfam" id="PF01127">
    <property type="entry name" value="Sdh_cyt"/>
    <property type="match status" value="1"/>
</dbReference>
<evidence type="ECO:0000256" key="4">
    <source>
        <dbReference type="ARBA" id="ARBA00022723"/>
    </source>
</evidence>
<dbReference type="InterPro" id="IPR000701">
    <property type="entry name" value="SuccDH_FuR_B_TM-su"/>
</dbReference>
<feature type="transmembrane region" description="Helical" evidence="8">
    <location>
        <begin position="58"/>
        <end position="79"/>
    </location>
</feature>
<organism evidence="9">
    <name type="scientific">Diphylleia rotans</name>
    <dbReference type="NCBI Taxonomy" id="190327"/>
    <lineage>
        <taxon>Eukaryota</taxon>
        <taxon>CRuMs</taxon>
        <taxon>Collodictyonidae</taxon>
        <taxon>Diphylleia</taxon>
    </lineage>
</organism>
<evidence type="ECO:0000256" key="5">
    <source>
        <dbReference type="ARBA" id="ARBA00022989"/>
    </source>
</evidence>
<reference evidence="9" key="1">
    <citation type="submission" date="2015-10" db="EMBL/GenBank/DDBJ databases">
        <title>The mitochondrial genome of Diphylleia rotans.</title>
        <authorList>
            <person name="Kamikawa R."/>
            <person name="Roger A.J."/>
        </authorList>
    </citation>
    <scope>NUCLEOTIDE SEQUENCE</scope>
    <source>
        <strain evidence="9">NIES-3764</strain>
    </source>
</reference>
<keyword evidence="5 8" id="KW-1133">Transmembrane helix</keyword>
<keyword evidence="3 8" id="KW-0812">Transmembrane</keyword>
<evidence type="ECO:0000256" key="6">
    <source>
        <dbReference type="ARBA" id="ARBA00023004"/>
    </source>
</evidence>
<evidence type="ECO:0000256" key="3">
    <source>
        <dbReference type="ARBA" id="ARBA00022692"/>
    </source>
</evidence>